<keyword evidence="3 9" id="KW-1133">Transmembrane helix</keyword>
<keyword evidence="4" id="KW-0297">G-protein coupled receptor</keyword>
<keyword evidence="2 9" id="KW-0812">Transmembrane</keyword>
<proteinExistence type="predicted"/>
<dbReference type="InterPro" id="IPR017452">
    <property type="entry name" value="GPCR_Rhodpsn_7TM"/>
</dbReference>
<feature type="domain" description="G-protein coupled receptors family 1 profile" evidence="10">
    <location>
        <begin position="36"/>
        <end position="332"/>
    </location>
</feature>
<dbReference type="InterPro" id="IPR000276">
    <property type="entry name" value="GPCR_Rhodpsn"/>
</dbReference>
<feature type="transmembrane region" description="Helical" evidence="9">
    <location>
        <begin position="142"/>
        <end position="161"/>
    </location>
</feature>
<dbReference type="Proteomes" id="UP000735302">
    <property type="component" value="Unassembled WGS sequence"/>
</dbReference>
<feature type="transmembrane region" description="Helical" evidence="9">
    <location>
        <begin position="61"/>
        <end position="83"/>
    </location>
</feature>
<organism evidence="11 12">
    <name type="scientific">Plakobranchus ocellatus</name>
    <dbReference type="NCBI Taxonomy" id="259542"/>
    <lineage>
        <taxon>Eukaryota</taxon>
        <taxon>Metazoa</taxon>
        <taxon>Spiralia</taxon>
        <taxon>Lophotrochozoa</taxon>
        <taxon>Mollusca</taxon>
        <taxon>Gastropoda</taxon>
        <taxon>Heterobranchia</taxon>
        <taxon>Euthyneura</taxon>
        <taxon>Panpulmonata</taxon>
        <taxon>Sacoglossa</taxon>
        <taxon>Placobranchoidea</taxon>
        <taxon>Plakobranchidae</taxon>
        <taxon>Plakobranchus</taxon>
    </lineage>
</organism>
<evidence type="ECO:0000256" key="7">
    <source>
        <dbReference type="ARBA" id="ARBA00023224"/>
    </source>
</evidence>
<evidence type="ECO:0000313" key="11">
    <source>
        <dbReference type="EMBL" id="GFO28549.1"/>
    </source>
</evidence>
<gene>
    <name evidence="11" type="ORF">PoB_005505400</name>
</gene>
<dbReference type="PANTHER" id="PTHR24238">
    <property type="entry name" value="G-PROTEIN COUPLED RECEPTOR"/>
    <property type="match status" value="1"/>
</dbReference>
<dbReference type="PANTHER" id="PTHR24238:SF75">
    <property type="entry name" value="CHOLECYSTOKININ-LIKE RECEPTOR AT 17D1-RELATED"/>
    <property type="match status" value="1"/>
</dbReference>
<evidence type="ECO:0000313" key="12">
    <source>
        <dbReference type="Proteomes" id="UP000735302"/>
    </source>
</evidence>
<evidence type="ECO:0000256" key="3">
    <source>
        <dbReference type="ARBA" id="ARBA00022989"/>
    </source>
</evidence>
<sequence length="350" mass="38900">MDVTPISDAMDEVEQATATYLVIVGYLLIITMVVVGVAAVVLNLTNTVVFLSLGLMDSSTVCFFSLSLSDLFTGLFMIGFVVIDIVKNLAQMDLFVFEYFLIHFFVTSTETSSAITTYIALQRALCVALPFYTRHAFTRRKSALVIPAVFVLPLACNMAWASTSRITLEENNATNSTRYVLSVGEIREKATNYMIILKLCVMILEQVVMIICIVVLVIGLRSSRQLIARSRPATRTNPGISILPTGSNSLAGPSRVHSSPTKQSKRENKESKAIQQCLFIVIIHVILTILRSIIRTLSVISLNSEGYDQTVYLSNFGFIIDCLNAAVQFFIYMKYNTKYRNFVCVKLGLN</sequence>
<keyword evidence="5 9" id="KW-0472">Membrane</keyword>
<feature type="transmembrane region" description="Helical" evidence="9">
    <location>
        <begin position="314"/>
        <end position="332"/>
    </location>
</feature>
<feature type="transmembrane region" description="Helical" evidence="9">
    <location>
        <begin position="95"/>
        <end position="121"/>
    </location>
</feature>
<keyword evidence="12" id="KW-1185">Reference proteome</keyword>
<dbReference type="Gene3D" id="1.20.1070.10">
    <property type="entry name" value="Rhodopsin 7-helix transmembrane proteins"/>
    <property type="match status" value="1"/>
</dbReference>
<dbReference type="SUPFAM" id="SSF81321">
    <property type="entry name" value="Family A G protein-coupled receptor-like"/>
    <property type="match status" value="1"/>
</dbReference>
<evidence type="ECO:0000256" key="6">
    <source>
        <dbReference type="ARBA" id="ARBA00023170"/>
    </source>
</evidence>
<evidence type="ECO:0000259" key="10">
    <source>
        <dbReference type="PROSITE" id="PS50262"/>
    </source>
</evidence>
<feature type="transmembrane region" description="Helical" evidence="9">
    <location>
        <begin position="273"/>
        <end position="294"/>
    </location>
</feature>
<evidence type="ECO:0000256" key="8">
    <source>
        <dbReference type="SAM" id="MobiDB-lite"/>
    </source>
</evidence>
<evidence type="ECO:0000256" key="1">
    <source>
        <dbReference type="ARBA" id="ARBA00004141"/>
    </source>
</evidence>
<accession>A0AAV4C7M1</accession>
<dbReference type="Pfam" id="PF00001">
    <property type="entry name" value="7tm_1"/>
    <property type="match status" value="1"/>
</dbReference>
<dbReference type="EMBL" id="BLXT01006043">
    <property type="protein sequence ID" value="GFO28549.1"/>
    <property type="molecule type" value="Genomic_DNA"/>
</dbReference>
<keyword evidence="6 11" id="KW-0675">Receptor</keyword>
<dbReference type="GO" id="GO:0005886">
    <property type="term" value="C:plasma membrane"/>
    <property type="evidence" value="ECO:0007669"/>
    <property type="project" value="TreeGrafter"/>
</dbReference>
<name>A0AAV4C7M1_9GAST</name>
<reference evidence="11 12" key="1">
    <citation type="journal article" date="2021" name="Elife">
        <title>Chloroplast acquisition without the gene transfer in kleptoplastic sea slugs, Plakobranchus ocellatus.</title>
        <authorList>
            <person name="Maeda T."/>
            <person name="Takahashi S."/>
            <person name="Yoshida T."/>
            <person name="Shimamura S."/>
            <person name="Takaki Y."/>
            <person name="Nagai Y."/>
            <person name="Toyoda A."/>
            <person name="Suzuki Y."/>
            <person name="Arimoto A."/>
            <person name="Ishii H."/>
            <person name="Satoh N."/>
            <person name="Nishiyama T."/>
            <person name="Hasebe M."/>
            <person name="Maruyama T."/>
            <person name="Minagawa J."/>
            <person name="Obokata J."/>
            <person name="Shigenobu S."/>
        </authorList>
    </citation>
    <scope>NUCLEOTIDE SEQUENCE [LARGE SCALE GENOMIC DNA]</scope>
</reference>
<feature type="transmembrane region" description="Helical" evidence="9">
    <location>
        <begin position="20"/>
        <end position="49"/>
    </location>
</feature>
<dbReference type="GO" id="GO:0008188">
    <property type="term" value="F:neuropeptide receptor activity"/>
    <property type="evidence" value="ECO:0007669"/>
    <property type="project" value="TreeGrafter"/>
</dbReference>
<dbReference type="PROSITE" id="PS50262">
    <property type="entry name" value="G_PROTEIN_RECEP_F1_2"/>
    <property type="match status" value="1"/>
</dbReference>
<comment type="caution">
    <text evidence="11">The sequence shown here is derived from an EMBL/GenBank/DDBJ whole genome shotgun (WGS) entry which is preliminary data.</text>
</comment>
<keyword evidence="7" id="KW-0807">Transducer</keyword>
<evidence type="ECO:0000256" key="2">
    <source>
        <dbReference type="ARBA" id="ARBA00022692"/>
    </source>
</evidence>
<protein>
    <submittedName>
        <fullName evidence="11">Chemosensory receptor c</fullName>
    </submittedName>
</protein>
<dbReference type="AlphaFoldDB" id="A0AAV4C7M1"/>
<feature type="compositionally biased region" description="Polar residues" evidence="8">
    <location>
        <begin position="238"/>
        <end position="262"/>
    </location>
</feature>
<feature type="transmembrane region" description="Helical" evidence="9">
    <location>
        <begin position="195"/>
        <end position="220"/>
    </location>
</feature>
<feature type="region of interest" description="Disordered" evidence="8">
    <location>
        <begin position="238"/>
        <end position="269"/>
    </location>
</feature>
<comment type="subcellular location">
    <subcellularLocation>
        <location evidence="1">Membrane</location>
        <topology evidence="1">Multi-pass membrane protein</topology>
    </subcellularLocation>
</comment>
<evidence type="ECO:0000256" key="5">
    <source>
        <dbReference type="ARBA" id="ARBA00023136"/>
    </source>
</evidence>
<evidence type="ECO:0000256" key="4">
    <source>
        <dbReference type="ARBA" id="ARBA00023040"/>
    </source>
</evidence>
<evidence type="ECO:0000256" key="9">
    <source>
        <dbReference type="SAM" id="Phobius"/>
    </source>
</evidence>